<feature type="transmembrane region" description="Helical" evidence="5">
    <location>
        <begin position="487"/>
        <end position="507"/>
    </location>
</feature>
<evidence type="ECO:0000256" key="4">
    <source>
        <dbReference type="ARBA" id="ARBA00023136"/>
    </source>
</evidence>
<dbReference type="Pfam" id="PF00083">
    <property type="entry name" value="Sugar_tr"/>
    <property type="match status" value="1"/>
</dbReference>
<dbReference type="Proteomes" id="UP001642540">
    <property type="component" value="Unassembled WGS sequence"/>
</dbReference>
<keyword evidence="4 5" id="KW-0472">Membrane</keyword>
<dbReference type="InterPro" id="IPR005828">
    <property type="entry name" value="MFS_sugar_transport-like"/>
</dbReference>
<dbReference type="InterPro" id="IPR020846">
    <property type="entry name" value="MFS_dom"/>
</dbReference>
<dbReference type="Gene3D" id="1.20.1250.20">
    <property type="entry name" value="MFS general substrate transporter like domains"/>
    <property type="match status" value="1"/>
</dbReference>
<proteinExistence type="predicted"/>
<name>A0ABP1PUZ5_9HEXA</name>
<protein>
    <recommendedName>
        <fullName evidence="6">Major facilitator superfamily (MFS) profile domain-containing protein</fullName>
    </recommendedName>
</protein>
<evidence type="ECO:0000256" key="1">
    <source>
        <dbReference type="ARBA" id="ARBA00004141"/>
    </source>
</evidence>
<dbReference type="PROSITE" id="PS50850">
    <property type="entry name" value="MFS"/>
    <property type="match status" value="1"/>
</dbReference>
<dbReference type="PANTHER" id="PTHR24064">
    <property type="entry name" value="SOLUTE CARRIER FAMILY 22 MEMBER"/>
    <property type="match status" value="1"/>
</dbReference>
<feature type="transmembrane region" description="Helical" evidence="5">
    <location>
        <begin position="519"/>
        <end position="536"/>
    </location>
</feature>
<evidence type="ECO:0000256" key="3">
    <source>
        <dbReference type="ARBA" id="ARBA00022989"/>
    </source>
</evidence>
<feature type="transmembrane region" description="Helical" evidence="5">
    <location>
        <begin position="449"/>
        <end position="475"/>
    </location>
</feature>
<feature type="transmembrane region" description="Helical" evidence="5">
    <location>
        <begin position="270"/>
        <end position="288"/>
    </location>
</feature>
<evidence type="ECO:0000313" key="8">
    <source>
        <dbReference type="Proteomes" id="UP001642540"/>
    </source>
</evidence>
<evidence type="ECO:0000313" key="7">
    <source>
        <dbReference type="EMBL" id="CAL8072316.1"/>
    </source>
</evidence>
<accession>A0ABP1PUZ5</accession>
<keyword evidence="3 5" id="KW-1133">Transmembrane helix</keyword>
<keyword evidence="2 5" id="KW-0812">Transmembrane</keyword>
<reference evidence="7 8" key="1">
    <citation type="submission" date="2024-08" db="EMBL/GenBank/DDBJ databases">
        <authorList>
            <person name="Cucini C."/>
            <person name="Frati F."/>
        </authorList>
    </citation>
    <scope>NUCLEOTIDE SEQUENCE [LARGE SCALE GENOMIC DNA]</scope>
</reference>
<feature type="transmembrane region" description="Helical" evidence="5">
    <location>
        <begin position="393"/>
        <end position="414"/>
    </location>
</feature>
<evidence type="ECO:0000256" key="5">
    <source>
        <dbReference type="SAM" id="Phobius"/>
    </source>
</evidence>
<keyword evidence="8" id="KW-1185">Reference proteome</keyword>
<dbReference type="InterPro" id="IPR005829">
    <property type="entry name" value="Sugar_transporter_CS"/>
</dbReference>
<feature type="transmembrane region" description="Helical" evidence="5">
    <location>
        <begin position="426"/>
        <end position="443"/>
    </location>
</feature>
<feature type="transmembrane region" description="Helical" evidence="5">
    <location>
        <begin position="360"/>
        <end position="381"/>
    </location>
</feature>
<feature type="transmembrane region" description="Helical" evidence="5">
    <location>
        <begin position="186"/>
        <end position="204"/>
    </location>
</feature>
<comment type="caution">
    <text evidence="7">The sequence shown here is derived from an EMBL/GenBank/DDBJ whole genome shotgun (WGS) entry which is preliminary data.</text>
</comment>
<sequence length="577" mass="64711">MSSQSSPVDKDSIPLEDLNKLIDNTKPDAKKRPRDFDDVLEIVGSTSTYQRFILYGILLPLSIFEALFSINLWFLMDEPNHWCNVPNNGSKPENLDSWKNLTIPREENGDFSKCKMFDSNHSIISCTNGWEYDFETVNYQSIVTDYDWVCDKSQQATWVYTGTNIGRAVSTFILGYLADKVGRKPVFIITLLLFSVGRAVSLFFAHDVWIFVLLAVISGMAAPMFAISCNTIALELSGKDFRAWIYAATWMAVAIGLAVVPSLVYVTGNWFVLGWTTILIGSLSYLLLPWMPESPRWLLSVGKIEEVQKILKNIAKWNGTTDKINDDEMFEMLREAEASQKEQRMKEGTGVLKLFSTRRLAVRTLIITLAWVLSGLVSHGIQLNSLNLHGHRFLNFSLIVLMELPGGFFGGILIDKFGRRWMQVTFYFVCFISCTVAAYFSAIGSSDDIVSTLVVIICANVAKLAITMSFLATYLQAMELFPTPFRTTGSGFASTISSFTIILVPYIVFTGKSSMTTPWIVSAIISFAGMVCTSFMPETVNHNLPETLEEAENFGKGRKFWSFQLTGPNKSPKKNEN</sequence>
<feature type="transmembrane region" description="Helical" evidence="5">
    <location>
        <begin position="244"/>
        <end position="264"/>
    </location>
</feature>
<dbReference type="SUPFAM" id="SSF103473">
    <property type="entry name" value="MFS general substrate transporter"/>
    <property type="match status" value="1"/>
</dbReference>
<feature type="domain" description="Major facilitator superfamily (MFS) profile" evidence="6">
    <location>
        <begin position="57"/>
        <end position="540"/>
    </location>
</feature>
<dbReference type="InterPro" id="IPR036259">
    <property type="entry name" value="MFS_trans_sf"/>
</dbReference>
<comment type="subcellular location">
    <subcellularLocation>
        <location evidence="1">Membrane</location>
        <topology evidence="1">Multi-pass membrane protein</topology>
    </subcellularLocation>
</comment>
<gene>
    <name evidence="7" type="ORF">ODALV1_LOCUS2113</name>
</gene>
<evidence type="ECO:0000256" key="2">
    <source>
        <dbReference type="ARBA" id="ARBA00022692"/>
    </source>
</evidence>
<evidence type="ECO:0000259" key="6">
    <source>
        <dbReference type="PROSITE" id="PS50850"/>
    </source>
</evidence>
<dbReference type="PROSITE" id="PS00216">
    <property type="entry name" value="SUGAR_TRANSPORT_1"/>
    <property type="match status" value="2"/>
</dbReference>
<dbReference type="EMBL" id="CAXLJM020000007">
    <property type="protein sequence ID" value="CAL8072316.1"/>
    <property type="molecule type" value="Genomic_DNA"/>
</dbReference>
<organism evidence="7 8">
    <name type="scientific">Orchesella dallaii</name>
    <dbReference type="NCBI Taxonomy" id="48710"/>
    <lineage>
        <taxon>Eukaryota</taxon>
        <taxon>Metazoa</taxon>
        <taxon>Ecdysozoa</taxon>
        <taxon>Arthropoda</taxon>
        <taxon>Hexapoda</taxon>
        <taxon>Collembola</taxon>
        <taxon>Entomobryomorpha</taxon>
        <taxon>Entomobryoidea</taxon>
        <taxon>Orchesellidae</taxon>
        <taxon>Orchesellinae</taxon>
        <taxon>Orchesella</taxon>
    </lineage>
</organism>
<feature type="transmembrane region" description="Helical" evidence="5">
    <location>
        <begin position="210"/>
        <end position="232"/>
    </location>
</feature>
<feature type="transmembrane region" description="Helical" evidence="5">
    <location>
        <begin position="52"/>
        <end position="74"/>
    </location>
</feature>